<comment type="caution">
    <text evidence="1">The sequence shown here is derived from an EMBL/GenBank/DDBJ whole genome shotgun (WGS) entry which is preliminary data.</text>
</comment>
<keyword evidence="2" id="KW-1185">Reference proteome</keyword>
<sequence>MIEESIVADIFGMQAKNQVEGVFNLHTAR</sequence>
<dbReference type="EMBL" id="BAABRU010000016">
    <property type="protein sequence ID" value="GAA5530225.1"/>
    <property type="molecule type" value="Genomic_DNA"/>
</dbReference>
<dbReference type="Proteomes" id="UP001428290">
    <property type="component" value="Unassembled WGS sequence"/>
</dbReference>
<evidence type="ECO:0000313" key="1">
    <source>
        <dbReference type="EMBL" id="GAA5530225.1"/>
    </source>
</evidence>
<protein>
    <submittedName>
        <fullName evidence="1">Uncharacterized protein</fullName>
    </submittedName>
</protein>
<organism evidence="1 2">
    <name type="scientific">Herpetosiphon gulosus</name>
    <dbReference type="NCBI Taxonomy" id="1973496"/>
    <lineage>
        <taxon>Bacteria</taxon>
        <taxon>Bacillati</taxon>
        <taxon>Chloroflexota</taxon>
        <taxon>Chloroflexia</taxon>
        <taxon>Herpetosiphonales</taxon>
        <taxon>Herpetosiphonaceae</taxon>
        <taxon>Herpetosiphon</taxon>
    </lineage>
</organism>
<proteinExistence type="predicted"/>
<gene>
    <name evidence="1" type="ORF">Hgul01_04043</name>
</gene>
<accession>A0ABP9X497</accession>
<name>A0ABP9X497_9CHLR</name>
<evidence type="ECO:0000313" key="2">
    <source>
        <dbReference type="Proteomes" id="UP001428290"/>
    </source>
</evidence>
<reference evidence="1 2" key="1">
    <citation type="submission" date="2024-02" db="EMBL/GenBank/DDBJ databases">
        <title>Herpetosiphon gulosus NBRC 112829.</title>
        <authorList>
            <person name="Ichikawa N."/>
            <person name="Katano-Makiyama Y."/>
            <person name="Hidaka K."/>
        </authorList>
    </citation>
    <scope>NUCLEOTIDE SEQUENCE [LARGE SCALE GENOMIC DNA]</scope>
    <source>
        <strain evidence="1 2">NBRC 112829</strain>
    </source>
</reference>